<sequence length="990" mass="107687">MFAQNTLTVKGRITDDAAQPLAGVSVVEKGSANGTTTNAAGTYTLRVSNGAALLQISYTGFETREQPVNNQALLNVSLTPDNKSLAQVVVVGYGTQRRASVTGSIASVKATELMQTPVTNVAQGLQSRVAGVQINQNSSAPGGNISVRIRGTNSINGTSEPLYVIDGVQIGNGGGVNDISPLSTINPGDIESVEVLKDASSTAIYGARGANGVVLITTKRGRAGGGTRVSYESYYGQQEATRKIDMLNSVEFAKLENEVYRSNIYPDPASLGNGVNWQDLVLRKAAISSHQLMVNGGNEKTQFYFSGNYFDQKGVILSSDFKRYSLRMNLDHQISERFKMGTSLFGSYTINNRIPTGFSSIDGGATNSIVGAAIVAPPVLAPYNPDGMIFPFADQLNGRYREVVNPLGLAEITDRNATVRSIVNVYGEAKILKGLSYRASFNVDLNDGANDYYSPIYIVAVRDRNANTGSAAKFNDRGITLLHESILTYTTEIARDHTFKFTGVFATQSNSLESSNASAFGFPNDATLYNALQLAPQANRSASSFRSRDRLDSYMGRLNYGFRNRYFLDVTARYDGSSKFGESNKYGFFPAFSAAWRVSEENFMANQKLFSDLKFRVSYGSTGNAGAIAPYQSLALFNPTGGYNFNNGAPAVGIAPARVPNPDLRWERSVQADIGLDASFFNNRLNIVVDLYNKRTKDLLFVRQLPFSSGYASLTGNFAEIENRGVEFAADARLINSESIKWTVNGNITFNRNKLISLVDNREESVVNNYSVLQVGQPLGIFKTFVFDGIYQTGETVLPGSDSRTGGVKVRDLNKDGQITAADQIITGNANPKFIYGFSTNFRFRNFDLSALFAGVQGNKVYNLLRYTLENPLGNRNVVAGMVDRWSPTNPNNEFASGFQGGRLPISDRFMEDGSFLRCKNLTLGYRLPAIKGISSARVYLSANNLFTITNYTGYDPEVNTFGNSNVLLGVDNGVYPMARSIIGGLQVNF</sequence>
<evidence type="ECO:0000256" key="5">
    <source>
        <dbReference type="ARBA" id="ARBA00023136"/>
    </source>
</evidence>
<evidence type="ECO:0000313" key="10">
    <source>
        <dbReference type="Proteomes" id="UP001501725"/>
    </source>
</evidence>
<dbReference type="Pfam" id="PF07715">
    <property type="entry name" value="Plug"/>
    <property type="match status" value="1"/>
</dbReference>
<evidence type="ECO:0000256" key="6">
    <source>
        <dbReference type="ARBA" id="ARBA00023237"/>
    </source>
</evidence>
<evidence type="ECO:0000259" key="8">
    <source>
        <dbReference type="Pfam" id="PF07715"/>
    </source>
</evidence>
<keyword evidence="5 7" id="KW-0472">Membrane</keyword>
<dbReference type="Gene3D" id="2.60.40.1120">
    <property type="entry name" value="Carboxypeptidase-like, regulatory domain"/>
    <property type="match status" value="1"/>
</dbReference>
<dbReference type="PROSITE" id="PS52016">
    <property type="entry name" value="TONB_DEPENDENT_REC_3"/>
    <property type="match status" value="1"/>
</dbReference>
<dbReference type="InterPro" id="IPR036942">
    <property type="entry name" value="Beta-barrel_TonB_sf"/>
</dbReference>
<evidence type="ECO:0000256" key="7">
    <source>
        <dbReference type="PROSITE-ProRule" id="PRU01360"/>
    </source>
</evidence>
<keyword evidence="6 7" id="KW-0998">Cell outer membrane</keyword>
<dbReference type="InterPro" id="IPR039426">
    <property type="entry name" value="TonB-dep_rcpt-like"/>
</dbReference>
<gene>
    <name evidence="9" type="ORF">GCM10023184_43910</name>
</gene>
<dbReference type="Gene3D" id="2.40.170.20">
    <property type="entry name" value="TonB-dependent receptor, beta-barrel domain"/>
    <property type="match status" value="1"/>
</dbReference>
<dbReference type="Proteomes" id="UP001501725">
    <property type="component" value="Unassembled WGS sequence"/>
</dbReference>
<keyword evidence="3 7" id="KW-1134">Transmembrane beta strand</keyword>
<keyword evidence="4 7" id="KW-0812">Transmembrane</keyword>
<dbReference type="InterPro" id="IPR012910">
    <property type="entry name" value="Plug_dom"/>
</dbReference>
<dbReference type="InterPro" id="IPR008969">
    <property type="entry name" value="CarboxyPept-like_regulatory"/>
</dbReference>
<dbReference type="NCBIfam" id="TIGR04057">
    <property type="entry name" value="SusC_RagA_signa"/>
    <property type="match status" value="1"/>
</dbReference>
<comment type="similarity">
    <text evidence="7">Belongs to the TonB-dependent receptor family.</text>
</comment>
<keyword evidence="10" id="KW-1185">Reference proteome</keyword>
<dbReference type="NCBIfam" id="TIGR04056">
    <property type="entry name" value="OMP_RagA_SusC"/>
    <property type="match status" value="1"/>
</dbReference>
<dbReference type="Pfam" id="PF13715">
    <property type="entry name" value="CarbopepD_reg_2"/>
    <property type="match status" value="1"/>
</dbReference>
<organism evidence="9 10">
    <name type="scientific">Flaviaesturariibacter amylovorans</name>
    <dbReference type="NCBI Taxonomy" id="1084520"/>
    <lineage>
        <taxon>Bacteria</taxon>
        <taxon>Pseudomonadati</taxon>
        <taxon>Bacteroidota</taxon>
        <taxon>Chitinophagia</taxon>
        <taxon>Chitinophagales</taxon>
        <taxon>Chitinophagaceae</taxon>
        <taxon>Flaviaestuariibacter</taxon>
    </lineage>
</organism>
<accession>A0ABP8HSD2</accession>
<dbReference type="SUPFAM" id="SSF56935">
    <property type="entry name" value="Porins"/>
    <property type="match status" value="1"/>
</dbReference>
<dbReference type="SUPFAM" id="SSF49464">
    <property type="entry name" value="Carboxypeptidase regulatory domain-like"/>
    <property type="match status" value="1"/>
</dbReference>
<feature type="domain" description="TonB-dependent receptor plug" evidence="8">
    <location>
        <begin position="99"/>
        <end position="213"/>
    </location>
</feature>
<dbReference type="EMBL" id="BAABGY010000018">
    <property type="protein sequence ID" value="GAA4343579.1"/>
    <property type="molecule type" value="Genomic_DNA"/>
</dbReference>
<keyword evidence="9" id="KW-0675">Receptor</keyword>
<evidence type="ECO:0000256" key="4">
    <source>
        <dbReference type="ARBA" id="ARBA00022692"/>
    </source>
</evidence>
<dbReference type="InterPro" id="IPR023996">
    <property type="entry name" value="TonB-dep_OMP_SusC/RagA"/>
</dbReference>
<keyword evidence="2 7" id="KW-0813">Transport</keyword>
<evidence type="ECO:0000256" key="2">
    <source>
        <dbReference type="ARBA" id="ARBA00022448"/>
    </source>
</evidence>
<evidence type="ECO:0000313" key="9">
    <source>
        <dbReference type="EMBL" id="GAA4343579.1"/>
    </source>
</evidence>
<dbReference type="InterPro" id="IPR023997">
    <property type="entry name" value="TonB-dep_OMP_SusC/RagA_CS"/>
</dbReference>
<reference evidence="10" key="1">
    <citation type="journal article" date="2019" name="Int. J. Syst. Evol. Microbiol.">
        <title>The Global Catalogue of Microorganisms (GCM) 10K type strain sequencing project: providing services to taxonomists for standard genome sequencing and annotation.</title>
        <authorList>
            <consortium name="The Broad Institute Genomics Platform"/>
            <consortium name="The Broad Institute Genome Sequencing Center for Infectious Disease"/>
            <person name="Wu L."/>
            <person name="Ma J."/>
        </authorList>
    </citation>
    <scope>NUCLEOTIDE SEQUENCE [LARGE SCALE GENOMIC DNA]</scope>
    <source>
        <strain evidence="10">JCM 17919</strain>
    </source>
</reference>
<protein>
    <submittedName>
        <fullName evidence="9">TonB-dependent receptor</fullName>
    </submittedName>
</protein>
<comment type="subcellular location">
    <subcellularLocation>
        <location evidence="1 7">Cell outer membrane</location>
        <topology evidence="1 7">Multi-pass membrane protein</topology>
    </subcellularLocation>
</comment>
<comment type="caution">
    <text evidence="9">The sequence shown here is derived from an EMBL/GenBank/DDBJ whole genome shotgun (WGS) entry which is preliminary data.</text>
</comment>
<dbReference type="Gene3D" id="2.170.130.10">
    <property type="entry name" value="TonB-dependent receptor, plug domain"/>
    <property type="match status" value="1"/>
</dbReference>
<evidence type="ECO:0000256" key="1">
    <source>
        <dbReference type="ARBA" id="ARBA00004571"/>
    </source>
</evidence>
<evidence type="ECO:0000256" key="3">
    <source>
        <dbReference type="ARBA" id="ARBA00022452"/>
    </source>
</evidence>
<name>A0ABP8HSD2_9BACT</name>
<dbReference type="InterPro" id="IPR037066">
    <property type="entry name" value="Plug_dom_sf"/>
</dbReference>
<proteinExistence type="inferred from homology"/>